<dbReference type="GO" id="GO:0004022">
    <property type="term" value="F:alcohol dehydrogenase (NAD+) activity"/>
    <property type="evidence" value="ECO:0007669"/>
    <property type="project" value="TreeGrafter"/>
</dbReference>
<dbReference type="SUPFAM" id="SSF56796">
    <property type="entry name" value="Dehydroquinate synthase-like"/>
    <property type="match status" value="1"/>
</dbReference>
<evidence type="ECO:0000259" key="4">
    <source>
        <dbReference type="Pfam" id="PF25137"/>
    </source>
</evidence>
<gene>
    <name evidence="5" type="ordered locus">Trebr_2500</name>
</gene>
<dbReference type="CDD" id="cd14864">
    <property type="entry name" value="Fe-ADH-like"/>
    <property type="match status" value="1"/>
</dbReference>
<dbReference type="GO" id="GO:0046872">
    <property type="term" value="F:metal ion binding"/>
    <property type="evidence" value="ECO:0007669"/>
    <property type="project" value="InterPro"/>
</dbReference>
<accession>F4LNE8</accession>
<dbReference type="Pfam" id="PF00465">
    <property type="entry name" value="Fe-ADH"/>
    <property type="match status" value="1"/>
</dbReference>
<evidence type="ECO:0000256" key="2">
    <source>
        <dbReference type="ARBA" id="ARBA00023002"/>
    </source>
</evidence>
<dbReference type="PANTHER" id="PTHR11496">
    <property type="entry name" value="ALCOHOL DEHYDROGENASE"/>
    <property type="match status" value="1"/>
</dbReference>
<organism evidence="5 6">
    <name type="scientific">Treponema brennaborense (strain DSM 12168 / CIP 105900 / DD5/3)</name>
    <dbReference type="NCBI Taxonomy" id="906968"/>
    <lineage>
        <taxon>Bacteria</taxon>
        <taxon>Pseudomonadati</taxon>
        <taxon>Spirochaetota</taxon>
        <taxon>Spirochaetia</taxon>
        <taxon>Spirochaetales</taxon>
        <taxon>Treponemataceae</taxon>
        <taxon>Treponema</taxon>
    </lineage>
</organism>
<protein>
    <submittedName>
        <fullName evidence="5">Iron-containing alcohol dehydrogenase</fullName>
    </submittedName>
</protein>
<keyword evidence="2" id="KW-0560">Oxidoreductase</keyword>
<dbReference type="Gene3D" id="1.20.1090.10">
    <property type="entry name" value="Dehydroquinate synthase-like - alpha domain"/>
    <property type="match status" value="1"/>
</dbReference>
<dbReference type="RefSeq" id="WP_013759607.1">
    <property type="nucleotide sequence ID" value="NC_015500.1"/>
</dbReference>
<evidence type="ECO:0000313" key="5">
    <source>
        <dbReference type="EMBL" id="AEE17906.1"/>
    </source>
</evidence>
<reference evidence="6" key="1">
    <citation type="submission" date="2011-04" db="EMBL/GenBank/DDBJ databases">
        <title>The complete genome of Treponema brennaborense DSM 12168.</title>
        <authorList>
            <person name="Lucas S."/>
            <person name="Han J."/>
            <person name="Lapidus A."/>
            <person name="Bruce D."/>
            <person name="Goodwin L."/>
            <person name="Pitluck S."/>
            <person name="Peters L."/>
            <person name="Kyrpides N."/>
            <person name="Mavromatis K."/>
            <person name="Ivanova N."/>
            <person name="Mikhailova N."/>
            <person name="Pagani I."/>
            <person name="Teshima H."/>
            <person name="Detter J.C."/>
            <person name="Tapia R."/>
            <person name="Han C."/>
            <person name="Land M."/>
            <person name="Hauser L."/>
            <person name="Markowitz V."/>
            <person name="Cheng J.-F."/>
            <person name="Hugenholtz P."/>
            <person name="Woyke T."/>
            <person name="Wu D."/>
            <person name="Gronow S."/>
            <person name="Wellnitz S."/>
            <person name="Brambilla E."/>
            <person name="Klenk H.-P."/>
            <person name="Eisen J.A."/>
        </authorList>
    </citation>
    <scope>NUCLEOTIDE SEQUENCE [LARGE SCALE GENOMIC DNA]</scope>
    <source>
        <strain evidence="6">DSM 12168 / CIP 105900 / DD5/3</strain>
    </source>
</reference>
<dbReference type="PANTHER" id="PTHR11496:SF102">
    <property type="entry name" value="ALCOHOL DEHYDROGENASE 4"/>
    <property type="match status" value="1"/>
</dbReference>
<dbReference type="Pfam" id="PF25137">
    <property type="entry name" value="ADH_Fe_C"/>
    <property type="match status" value="1"/>
</dbReference>
<dbReference type="eggNOG" id="COG1454">
    <property type="taxonomic scope" value="Bacteria"/>
</dbReference>
<keyword evidence="6" id="KW-1185">Reference proteome</keyword>
<dbReference type="OrthoDB" id="355310at2"/>
<dbReference type="AlphaFoldDB" id="F4LNE8"/>
<evidence type="ECO:0000313" key="6">
    <source>
        <dbReference type="Proteomes" id="UP000006546"/>
    </source>
</evidence>
<feature type="domain" description="Fe-containing alcohol dehydrogenase-like C-terminal" evidence="4">
    <location>
        <begin position="188"/>
        <end position="382"/>
    </location>
</feature>
<evidence type="ECO:0000259" key="3">
    <source>
        <dbReference type="Pfam" id="PF00465"/>
    </source>
</evidence>
<dbReference type="Gene3D" id="3.40.50.1970">
    <property type="match status" value="1"/>
</dbReference>
<dbReference type="HOGENOM" id="CLU_007207_0_0_12"/>
<dbReference type="InterPro" id="IPR056798">
    <property type="entry name" value="ADH_Fe_C"/>
</dbReference>
<dbReference type="KEGG" id="tbe:Trebr_2500"/>
<evidence type="ECO:0000256" key="1">
    <source>
        <dbReference type="ARBA" id="ARBA00007358"/>
    </source>
</evidence>
<dbReference type="EMBL" id="CP002696">
    <property type="protein sequence ID" value="AEE17906.1"/>
    <property type="molecule type" value="Genomic_DNA"/>
</dbReference>
<dbReference type="InterPro" id="IPR001670">
    <property type="entry name" value="ADH_Fe/GldA"/>
</dbReference>
<dbReference type="STRING" id="906968.Trebr_2500"/>
<feature type="domain" description="Alcohol dehydrogenase iron-type/glycerol dehydrogenase GldA" evidence="3">
    <location>
        <begin position="11"/>
        <end position="156"/>
    </location>
</feature>
<dbReference type="InterPro" id="IPR039697">
    <property type="entry name" value="Alcohol_dehydrogenase_Fe"/>
</dbReference>
<comment type="similarity">
    <text evidence="1">Belongs to the iron-containing alcohol dehydrogenase family.</text>
</comment>
<sequence length="382" mass="41281">MSDLIFRISPNIVLGSYTAARAGQFARDWGSRYIVLIDPVVKELGVADGILQSLTDRKVEFFQFDEMEADADSEIIQRALSLARKAHVHGLIAVGGAKTLNLGRAVSAVYNEVHDLYDFIDGAVPSTAPLPMIAIPSTIRDTFVFTDRVPVVDSRSRHVKLIKAQPGLCKMALFDSNLSVSLTENQIAAMSIETLCLAVEAYVSQKATFFSDMLAEKAFEVLGYALDGGQSLAVTTPPEVLLSMGGCLASLAVATGSPGPASLLALAVNARFRISRALTVSILFPYIIEDMAKYKVDRLAKIARMLRLADADAAPEQAAALLAENARRRLAQANLPSRLKDLSISIEQFSLAAEDAGQLELMNGLPRSMTADDLFELIKLAY</sequence>
<dbReference type="Proteomes" id="UP000006546">
    <property type="component" value="Chromosome"/>
</dbReference>
<proteinExistence type="inferred from homology"/>
<name>F4LNE8_TREBD</name>